<evidence type="ECO:0000313" key="2">
    <source>
        <dbReference type="EMBL" id="TRX75143.1"/>
    </source>
</evidence>
<gene>
    <name evidence="2" type="ORF">FM069_08565</name>
</gene>
<dbReference type="EMBL" id="VJOY01000005">
    <property type="protein sequence ID" value="TRX75143.1"/>
    <property type="molecule type" value="Genomic_DNA"/>
</dbReference>
<dbReference type="InterPro" id="IPR047746">
    <property type="entry name" value="Dae2/Tae2-like"/>
</dbReference>
<dbReference type="NCBIfam" id="NF033857">
    <property type="entry name" value="BPSL0067_fam"/>
    <property type="match status" value="1"/>
</dbReference>
<accession>A0A553H0A9</accession>
<feature type="region of interest" description="Disordered" evidence="1">
    <location>
        <begin position="110"/>
        <end position="131"/>
    </location>
</feature>
<dbReference type="Proteomes" id="UP000315235">
    <property type="component" value="Unassembled WGS sequence"/>
</dbReference>
<sequence length="131" mass="14805">MPYIYPEADGLENTSKVGSKQCVALLQHYTNIPNTAFWHEGKSVFEDENKIIHKGTAIATFSNGVYSNHSTGNHAAFFLSKDANGIWIMDQWKDDKRKPFVSKRYIRRKGKNSKGGYNDPSNNADAYSIIE</sequence>
<dbReference type="RefSeq" id="WP_143487879.1">
    <property type="nucleotide sequence ID" value="NZ_VJOY01000005.1"/>
</dbReference>
<comment type="caution">
    <text evidence="2">The sequence shown here is derived from an EMBL/GenBank/DDBJ whole genome shotgun (WGS) entry which is preliminary data.</text>
</comment>
<protein>
    <submittedName>
        <fullName evidence="2">BPSL0067 family protein</fullName>
    </submittedName>
</protein>
<organism evidence="2 3">
    <name type="scientific">Pseudomonas mangiferae</name>
    <dbReference type="NCBI Taxonomy" id="2593654"/>
    <lineage>
        <taxon>Bacteria</taxon>
        <taxon>Pseudomonadati</taxon>
        <taxon>Pseudomonadota</taxon>
        <taxon>Gammaproteobacteria</taxon>
        <taxon>Pseudomonadales</taxon>
        <taxon>Pseudomonadaceae</taxon>
        <taxon>Pseudomonas</taxon>
    </lineage>
</organism>
<dbReference type="OrthoDB" id="1551241at2"/>
<evidence type="ECO:0000256" key="1">
    <source>
        <dbReference type="SAM" id="MobiDB-lite"/>
    </source>
</evidence>
<keyword evidence="3" id="KW-1185">Reference proteome</keyword>
<name>A0A553H0A9_9PSED</name>
<proteinExistence type="predicted"/>
<evidence type="ECO:0000313" key="3">
    <source>
        <dbReference type="Proteomes" id="UP000315235"/>
    </source>
</evidence>
<dbReference type="AlphaFoldDB" id="A0A553H0A9"/>
<reference evidence="2 3" key="1">
    <citation type="submission" date="2019-07" db="EMBL/GenBank/DDBJ databases">
        <title>Pseudomonas mangiferae sp. nov., isolated from bark of mango tree in Thailand.</title>
        <authorList>
            <person name="Srisuk N."/>
            <person name="Anurat P."/>
        </authorList>
    </citation>
    <scope>NUCLEOTIDE SEQUENCE [LARGE SCALE GENOMIC DNA]</scope>
    <source>
        <strain evidence="2 3">DMKU_BBB3-04</strain>
    </source>
</reference>